<name>A0A971CXU9_9BIFI</name>
<dbReference type="InterPro" id="IPR006938">
    <property type="entry name" value="DUF624"/>
</dbReference>
<dbReference type="RefSeq" id="WP_273172091.1">
    <property type="nucleotide sequence ID" value="NZ_JAAXZR010000004.1"/>
</dbReference>
<feature type="transmembrane region" description="Helical" evidence="1">
    <location>
        <begin position="113"/>
        <end position="136"/>
    </location>
</feature>
<comment type="caution">
    <text evidence="2">The sequence shown here is derived from an EMBL/GenBank/DDBJ whole genome shotgun (WGS) entry which is preliminary data.</text>
</comment>
<keyword evidence="1" id="KW-0812">Transmembrane</keyword>
<keyword evidence="1" id="KW-0472">Membrane</keyword>
<keyword evidence="1" id="KW-1133">Transmembrane helix</keyword>
<evidence type="ECO:0000313" key="2">
    <source>
        <dbReference type="EMBL" id="NLT78797.1"/>
    </source>
</evidence>
<proteinExistence type="predicted"/>
<gene>
    <name evidence="2" type="ORF">GXW98_00710</name>
</gene>
<feature type="transmembrane region" description="Helical" evidence="1">
    <location>
        <begin position="78"/>
        <end position="101"/>
    </location>
</feature>
<dbReference type="AlphaFoldDB" id="A0A971CXU9"/>
<evidence type="ECO:0000256" key="1">
    <source>
        <dbReference type="SAM" id="Phobius"/>
    </source>
</evidence>
<dbReference type="Pfam" id="PF04854">
    <property type="entry name" value="DUF624"/>
    <property type="match status" value="1"/>
</dbReference>
<sequence length="227" mass="25617">MLSRFAMSYERLCRTVVMIFVVNAAMVFHTLFGAVLVGFFPSIAAAHTCYRSWLLDEDRSWTVKHTWKTFHRAWKQELASANAFGWPLGLCWALLIFDYWVVNWHDVGGHIGIAVSGALVVLIAVFGVFTLLAWVLRSNFEESGLWVAKTTMQMVIARPLSSLMITLLFLLNVWVWYTWPGVLVVFGLSIPAFLSSIVVYSYARLPGMDIHSTVSGAKTPRYTTEGK</sequence>
<reference evidence="2" key="2">
    <citation type="submission" date="2020-01" db="EMBL/GenBank/DDBJ databases">
        <authorList>
            <person name="Campanaro S."/>
        </authorList>
    </citation>
    <scope>NUCLEOTIDE SEQUENCE</scope>
    <source>
        <strain evidence="2">AS01afH2WH_6</strain>
    </source>
</reference>
<dbReference type="EMBL" id="JAAXZR010000004">
    <property type="protein sequence ID" value="NLT78797.1"/>
    <property type="molecule type" value="Genomic_DNA"/>
</dbReference>
<dbReference type="Proteomes" id="UP000767327">
    <property type="component" value="Unassembled WGS sequence"/>
</dbReference>
<feature type="transmembrane region" description="Helical" evidence="1">
    <location>
        <begin position="156"/>
        <end position="177"/>
    </location>
</feature>
<protein>
    <submittedName>
        <fullName evidence="2">DUF624 domain-containing protein</fullName>
    </submittedName>
</protein>
<reference evidence="2" key="1">
    <citation type="journal article" date="2020" name="Biotechnol. Biofuels">
        <title>New insights from the biogas microbiome by comprehensive genome-resolved metagenomics of nearly 1600 species originating from multiple anaerobic digesters.</title>
        <authorList>
            <person name="Campanaro S."/>
            <person name="Treu L."/>
            <person name="Rodriguez-R L.M."/>
            <person name="Kovalovszki A."/>
            <person name="Ziels R.M."/>
            <person name="Maus I."/>
            <person name="Zhu X."/>
            <person name="Kougias P.G."/>
            <person name="Basile A."/>
            <person name="Luo G."/>
            <person name="Schluter A."/>
            <person name="Konstantinidis K.T."/>
            <person name="Angelidaki I."/>
        </authorList>
    </citation>
    <scope>NUCLEOTIDE SEQUENCE</scope>
    <source>
        <strain evidence="2">AS01afH2WH_6</strain>
    </source>
</reference>
<accession>A0A971CXU9</accession>
<feature type="transmembrane region" description="Helical" evidence="1">
    <location>
        <begin position="183"/>
        <end position="203"/>
    </location>
</feature>
<feature type="transmembrane region" description="Helical" evidence="1">
    <location>
        <begin position="12"/>
        <end position="28"/>
    </location>
</feature>
<evidence type="ECO:0000313" key="3">
    <source>
        <dbReference type="Proteomes" id="UP000767327"/>
    </source>
</evidence>
<organism evidence="2 3">
    <name type="scientific">Bifidobacterium crudilactis</name>
    <dbReference type="NCBI Taxonomy" id="327277"/>
    <lineage>
        <taxon>Bacteria</taxon>
        <taxon>Bacillati</taxon>
        <taxon>Actinomycetota</taxon>
        <taxon>Actinomycetes</taxon>
        <taxon>Bifidobacteriales</taxon>
        <taxon>Bifidobacteriaceae</taxon>
        <taxon>Bifidobacterium</taxon>
    </lineage>
</organism>